<keyword evidence="2" id="KW-0472">Membrane</keyword>
<dbReference type="GeneID" id="97235436"/>
<evidence type="ECO:0000313" key="3">
    <source>
        <dbReference type="EMBL" id="ALC21837.1"/>
    </source>
</evidence>
<dbReference type="STRING" id="38300.SPRI_3531"/>
<dbReference type="KEGG" id="spri:SPRI_3531"/>
<dbReference type="Proteomes" id="UP000060513">
    <property type="component" value="Chromosome"/>
</dbReference>
<keyword evidence="2" id="KW-1133">Transmembrane helix</keyword>
<dbReference type="InterPro" id="IPR009937">
    <property type="entry name" value="Phage_holin_3_6"/>
</dbReference>
<keyword evidence="2" id="KW-0812">Transmembrane</keyword>
<accession>A0A0M4DSK2</accession>
<dbReference type="EMBL" id="CP011340">
    <property type="protein sequence ID" value="ALC21837.1"/>
    <property type="molecule type" value="Genomic_DNA"/>
</dbReference>
<dbReference type="Pfam" id="PF07332">
    <property type="entry name" value="Phage_holin_3_6"/>
    <property type="match status" value="1"/>
</dbReference>
<evidence type="ECO:0000313" key="4">
    <source>
        <dbReference type="Proteomes" id="UP000060513"/>
    </source>
</evidence>
<dbReference type="AlphaFoldDB" id="A0A0M4DSK2"/>
<feature type="transmembrane region" description="Helical" evidence="2">
    <location>
        <begin position="51"/>
        <end position="81"/>
    </location>
</feature>
<dbReference type="RefSeq" id="WP_005314413.1">
    <property type="nucleotide sequence ID" value="NZ_CP011340.1"/>
</dbReference>
<feature type="region of interest" description="Disordered" evidence="1">
    <location>
        <begin position="140"/>
        <end position="168"/>
    </location>
</feature>
<name>A0A0M4DSK2_STRPR</name>
<evidence type="ECO:0000256" key="2">
    <source>
        <dbReference type="SAM" id="Phobius"/>
    </source>
</evidence>
<feature type="transmembrane region" description="Helical" evidence="2">
    <location>
        <begin position="93"/>
        <end position="115"/>
    </location>
</feature>
<dbReference type="PATRIC" id="fig|38300.4.peg.3704"/>
<reference evidence="3 4" key="1">
    <citation type="submission" date="2015-08" db="EMBL/GenBank/DDBJ databases">
        <title>Genome sequence of the pristinamycin over-producing bacterium Streptomyces pristinaespiralis HCCB10218.</title>
        <authorList>
            <person name="Tian J."/>
            <person name="Yang J."/>
            <person name="Li L."/>
            <person name="Ruan L."/>
            <person name="Wei W."/>
            <person name="Zheng G."/>
            <person name="Wei Z."/>
            <person name="Yang S."/>
            <person name="Ge M."/>
            <person name="Jiang W."/>
            <person name="Lu Y."/>
        </authorList>
    </citation>
    <scope>NUCLEOTIDE SEQUENCE [LARGE SCALE GENOMIC DNA]</scope>
    <source>
        <strain evidence="3 4">HCCB 10218</strain>
    </source>
</reference>
<sequence length="168" mass="17263">MSDPGNTTANAVGADRSLGQLVASATAEMSALVHDEIALAKAQLRQDAKKAGVGGAAFTAAGAVLIFSLPMLSFALAYFIRMWSGGWDLAYCFLLSFAANVIVAGLLALIGVIFVKKAKKGKGPQKTVASAKETAAVLGNAKPHPRRVELTKGSGSTVSDRVSDKVSA</sequence>
<protein>
    <submittedName>
        <fullName evidence="3">Transporter</fullName>
    </submittedName>
</protein>
<dbReference type="OMA" id="LWRWVAF"/>
<evidence type="ECO:0000256" key="1">
    <source>
        <dbReference type="SAM" id="MobiDB-lite"/>
    </source>
</evidence>
<proteinExistence type="predicted"/>
<dbReference type="OrthoDB" id="5150146at2"/>
<organism evidence="3">
    <name type="scientific">Streptomyces pristinaespiralis</name>
    <dbReference type="NCBI Taxonomy" id="38300"/>
    <lineage>
        <taxon>Bacteria</taxon>
        <taxon>Bacillati</taxon>
        <taxon>Actinomycetota</taxon>
        <taxon>Actinomycetes</taxon>
        <taxon>Kitasatosporales</taxon>
        <taxon>Streptomycetaceae</taxon>
        <taxon>Streptomyces</taxon>
    </lineage>
</organism>
<gene>
    <name evidence="3" type="ORF">SPRI_3531</name>
</gene>